<dbReference type="Gene3D" id="3.40.1170.60">
    <property type="match status" value="1"/>
</dbReference>
<dbReference type="Gene3D" id="3.30.1490.100">
    <property type="entry name" value="DNA polymerase, Y-family, little finger domain"/>
    <property type="match status" value="1"/>
</dbReference>
<feature type="domain" description="UBZ3-type" evidence="13">
    <location>
        <begin position="468"/>
        <end position="501"/>
    </location>
</feature>
<keyword evidence="4" id="KW-0479">Metal-binding</keyword>
<evidence type="ECO:0000259" key="13">
    <source>
        <dbReference type="PROSITE" id="PS51907"/>
    </source>
</evidence>
<evidence type="ECO:0000256" key="5">
    <source>
        <dbReference type="ARBA" id="ARBA00022763"/>
    </source>
</evidence>
<keyword evidence="3" id="KW-0548">Nucleotidyltransferase</keyword>
<dbReference type="InterPro" id="IPR052230">
    <property type="entry name" value="DNA_polymerase_eta"/>
</dbReference>
<dbReference type="AlphaFoldDB" id="G5A4B4"/>
<dbReference type="GO" id="GO:0005657">
    <property type="term" value="C:replication fork"/>
    <property type="evidence" value="ECO:0007669"/>
    <property type="project" value="TreeGrafter"/>
</dbReference>
<keyword evidence="5" id="KW-0227">DNA damage</keyword>
<keyword evidence="15" id="KW-1185">Reference proteome</keyword>
<keyword evidence="7" id="KW-0862">Zinc</keyword>
<dbReference type="PIRSF" id="PIRSF036603">
    <property type="entry name" value="DPol_eta"/>
    <property type="match status" value="1"/>
</dbReference>
<dbReference type="PANTHER" id="PTHR45873:SF1">
    <property type="entry name" value="DNA POLYMERASE ETA"/>
    <property type="match status" value="1"/>
</dbReference>
<dbReference type="Pfam" id="PF21704">
    <property type="entry name" value="POLH-Rev1_HhH"/>
    <property type="match status" value="1"/>
</dbReference>
<evidence type="ECO:0000256" key="11">
    <source>
        <dbReference type="SAM" id="MobiDB-lite"/>
    </source>
</evidence>
<evidence type="ECO:0000256" key="4">
    <source>
        <dbReference type="ARBA" id="ARBA00022723"/>
    </source>
</evidence>
<dbReference type="Proteomes" id="UP000002640">
    <property type="component" value="Unassembled WGS sequence"/>
</dbReference>
<dbReference type="InParanoid" id="G5A4B4"/>
<evidence type="ECO:0000256" key="10">
    <source>
        <dbReference type="ARBA" id="ARBA00023242"/>
    </source>
</evidence>
<gene>
    <name evidence="14" type="ORF">PHYSODRAFT_522191</name>
</gene>
<dbReference type="FunFam" id="3.30.70.270:FF:000178">
    <property type="match status" value="1"/>
</dbReference>
<dbReference type="InterPro" id="IPR001126">
    <property type="entry name" value="UmuC"/>
</dbReference>
<dbReference type="PANTHER" id="PTHR45873">
    <property type="entry name" value="DNA POLYMERASE ETA"/>
    <property type="match status" value="1"/>
</dbReference>
<protein>
    <recommendedName>
        <fullName evidence="16">UmuC domain-containing protein</fullName>
    </recommendedName>
</protein>
<evidence type="ECO:0000256" key="6">
    <source>
        <dbReference type="ARBA" id="ARBA00022771"/>
    </source>
</evidence>
<keyword evidence="2" id="KW-0808">Transferase</keyword>
<dbReference type="FunFam" id="3.40.1170.60:FF:000003">
    <property type="entry name" value="DNA polymerase eta"/>
    <property type="match status" value="1"/>
</dbReference>
<dbReference type="OMA" id="AWPCSNL"/>
<dbReference type="GO" id="GO:0006281">
    <property type="term" value="P:DNA repair"/>
    <property type="evidence" value="ECO:0007669"/>
    <property type="project" value="UniProtKB-KW"/>
</dbReference>
<dbReference type="InterPro" id="IPR041298">
    <property type="entry name" value="UBZ3"/>
</dbReference>
<dbReference type="STRING" id="1094619.G5A4B4"/>
<reference evidence="14 15" key="1">
    <citation type="journal article" date="2006" name="Science">
        <title>Phytophthora genome sequences uncover evolutionary origins and mechanisms of pathogenesis.</title>
        <authorList>
            <person name="Tyler B.M."/>
            <person name="Tripathy S."/>
            <person name="Zhang X."/>
            <person name="Dehal P."/>
            <person name="Jiang R.H."/>
            <person name="Aerts A."/>
            <person name="Arredondo F.D."/>
            <person name="Baxter L."/>
            <person name="Bensasson D."/>
            <person name="Beynon J.L."/>
            <person name="Chapman J."/>
            <person name="Damasceno C.M."/>
            <person name="Dorrance A.E."/>
            <person name="Dou D."/>
            <person name="Dickerman A.W."/>
            <person name="Dubchak I.L."/>
            <person name="Garbelotto M."/>
            <person name="Gijzen M."/>
            <person name="Gordon S.G."/>
            <person name="Govers F."/>
            <person name="Grunwald N.J."/>
            <person name="Huang W."/>
            <person name="Ivors K.L."/>
            <person name="Jones R.W."/>
            <person name="Kamoun S."/>
            <person name="Krampis K."/>
            <person name="Lamour K.H."/>
            <person name="Lee M.K."/>
            <person name="McDonald W.H."/>
            <person name="Medina M."/>
            <person name="Meijer H.J."/>
            <person name="Nordberg E.K."/>
            <person name="Maclean D.J."/>
            <person name="Ospina-Giraldo M.D."/>
            <person name="Morris P.F."/>
            <person name="Phuntumart V."/>
            <person name="Putnam N.H."/>
            <person name="Rash S."/>
            <person name="Rose J.K."/>
            <person name="Sakihama Y."/>
            <person name="Salamov A.A."/>
            <person name="Savidor A."/>
            <person name="Scheuring C.F."/>
            <person name="Smith B.M."/>
            <person name="Sobral B.W."/>
            <person name="Terry A."/>
            <person name="Torto-Alalibo T.A."/>
            <person name="Win J."/>
            <person name="Xu Z."/>
            <person name="Zhang H."/>
            <person name="Grigoriev I.V."/>
            <person name="Rokhsar D.S."/>
            <person name="Boore J.L."/>
        </authorList>
    </citation>
    <scope>NUCLEOTIDE SEQUENCE [LARGE SCALE GENOMIC DNA]</scope>
    <source>
        <strain evidence="14 15">P6497</strain>
    </source>
</reference>
<dbReference type="SUPFAM" id="SSF100879">
    <property type="entry name" value="Lesion bypass DNA polymerase (Y-family), little finger domain"/>
    <property type="match status" value="1"/>
</dbReference>
<dbReference type="GO" id="GO:0009314">
    <property type="term" value="P:response to radiation"/>
    <property type="evidence" value="ECO:0007669"/>
    <property type="project" value="TreeGrafter"/>
</dbReference>
<dbReference type="PROSITE" id="PS50173">
    <property type="entry name" value="UMUC"/>
    <property type="match status" value="1"/>
</dbReference>
<sequence>MELAASTPTRVIIHLDLDCFYAQVEQRRLKIPDGQPVAVQQWGSLLAVNYDARKFGVERGDFVDDAKKKCPQIHLPHVDTLGENRKPGQLFDRTHQKAILRRYRVASREIFAILGSMAPIIEKASIDEAFMDVTEMATQRLAQTVNFCQDPANHDTKRLLCIGAVISREIRQAIYSKLGYTCSTGVAGNKLLAKLASPLNKPNGQVVVAPRFVADLMKSLPMRKVRGLGGKLGKQLETAKDAFKKLSAHTFLQRCGLAELTKHVGQETAAYVHQICQGDDGNEPVEEKKVQVKMLGCYWVRLLCEEMVMRCEDERVENKRFPSQLTIQFTRAKPGDRPRTCKLGIAQDTTVDELYAAAMNVMRLHLDSVFPLAALSMHAKNFHDLDSQAVTTISSFFTRAPGEAASAEQRMEEDIKQFAAKRGRDGAASPTRKSSRQKISAFFGPPSSSSSSNGTSSSTDNGDNSENAPADGHFCAECRRFVCEPQAEHADFHFALRLSQSQRSEAMASAGAAKPRKKGPLDAFLAR</sequence>
<keyword evidence="9" id="KW-0234">DNA repair</keyword>
<evidence type="ECO:0000313" key="14">
    <source>
        <dbReference type="EMBL" id="EGZ10319.1"/>
    </source>
</evidence>
<dbReference type="GeneID" id="20660486"/>
<dbReference type="Gene3D" id="3.30.70.270">
    <property type="match status" value="1"/>
</dbReference>
<dbReference type="GO" id="GO:0035861">
    <property type="term" value="C:site of double-strand break"/>
    <property type="evidence" value="ECO:0007669"/>
    <property type="project" value="TreeGrafter"/>
</dbReference>
<evidence type="ECO:0000256" key="3">
    <source>
        <dbReference type="ARBA" id="ARBA00022695"/>
    </source>
</evidence>
<feature type="region of interest" description="Disordered" evidence="11">
    <location>
        <begin position="420"/>
        <end position="468"/>
    </location>
</feature>
<dbReference type="GO" id="GO:0003887">
    <property type="term" value="F:DNA-directed DNA polymerase activity"/>
    <property type="evidence" value="ECO:0007669"/>
    <property type="project" value="TreeGrafter"/>
</dbReference>
<organism evidence="14 15">
    <name type="scientific">Phytophthora sojae (strain P6497)</name>
    <name type="common">Soybean stem and root rot agent</name>
    <name type="synonym">Phytophthora megasperma f. sp. glycines</name>
    <dbReference type="NCBI Taxonomy" id="1094619"/>
    <lineage>
        <taxon>Eukaryota</taxon>
        <taxon>Sar</taxon>
        <taxon>Stramenopiles</taxon>
        <taxon>Oomycota</taxon>
        <taxon>Peronosporomycetes</taxon>
        <taxon>Peronosporales</taxon>
        <taxon>Peronosporaceae</taxon>
        <taxon>Phytophthora</taxon>
    </lineage>
</organism>
<feature type="compositionally biased region" description="Low complexity" evidence="11">
    <location>
        <begin position="447"/>
        <end position="465"/>
    </location>
</feature>
<dbReference type="InterPro" id="IPR043502">
    <property type="entry name" value="DNA/RNA_pol_sf"/>
</dbReference>
<evidence type="ECO:0000256" key="2">
    <source>
        <dbReference type="ARBA" id="ARBA00022679"/>
    </source>
</evidence>
<dbReference type="GO" id="GO:0005634">
    <property type="term" value="C:nucleus"/>
    <property type="evidence" value="ECO:0007669"/>
    <property type="project" value="UniProtKB-SubCell"/>
</dbReference>
<dbReference type="InterPro" id="IPR043128">
    <property type="entry name" value="Rev_trsase/Diguanyl_cyclase"/>
</dbReference>
<evidence type="ECO:0000313" key="15">
    <source>
        <dbReference type="Proteomes" id="UP000002640"/>
    </source>
</evidence>
<dbReference type="GO" id="GO:0042276">
    <property type="term" value="P:error-prone translesion synthesis"/>
    <property type="evidence" value="ECO:0007669"/>
    <property type="project" value="TreeGrafter"/>
</dbReference>
<keyword evidence="6" id="KW-0863">Zinc-finger</keyword>
<evidence type="ECO:0000256" key="8">
    <source>
        <dbReference type="ARBA" id="ARBA00022842"/>
    </source>
</evidence>
<keyword evidence="10" id="KW-0539">Nucleus</keyword>
<name>G5A4B4_PHYSP</name>
<evidence type="ECO:0000256" key="1">
    <source>
        <dbReference type="ARBA" id="ARBA00004123"/>
    </source>
</evidence>
<evidence type="ECO:0008006" key="16">
    <source>
        <dbReference type="Google" id="ProtNLM"/>
    </source>
</evidence>
<dbReference type="Pfam" id="PF00817">
    <property type="entry name" value="IMS"/>
    <property type="match status" value="1"/>
</dbReference>
<evidence type="ECO:0000259" key="12">
    <source>
        <dbReference type="PROSITE" id="PS50173"/>
    </source>
</evidence>
<dbReference type="KEGG" id="psoj:PHYSODRAFT_522191"/>
<dbReference type="EMBL" id="JH159159">
    <property type="protein sequence ID" value="EGZ10319.1"/>
    <property type="molecule type" value="Genomic_DNA"/>
</dbReference>
<dbReference type="RefSeq" id="XP_009535180.1">
    <property type="nucleotide sequence ID" value="XM_009536885.1"/>
</dbReference>
<evidence type="ECO:0000256" key="7">
    <source>
        <dbReference type="ARBA" id="ARBA00022833"/>
    </source>
</evidence>
<dbReference type="InterPro" id="IPR036775">
    <property type="entry name" value="DNA_pol_Y-fam_lit_finger_sf"/>
</dbReference>
<dbReference type="GO" id="GO:0003684">
    <property type="term" value="F:damaged DNA binding"/>
    <property type="evidence" value="ECO:0007669"/>
    <property type="project" value="InterPro"/>
</dbReference>
<dbReference type="SUPFAM" id="SSF56672">
    <property type="entry name" value="DNA/RNA polymerases"/>
    <property type="match status" value="1"/>
</dbReference>
<dbReference type="PROSITE" id="PS51907">
    <property type="entry name" value="ZF_UBZ3"/>
    <property type="match status" value="1"/>
</dbReference>
<proteinExistence type="predicted"/>
<accession>G5A4B4</accession>
<feature type="domain" description="UmuC" evidence="12">
    <location>
        <begin position="12"/>
        <end position="229"/>
    </location>
</feature>
<dbReference type="SMR" id="G5A4B4"/>
<evidence type="ECO:0000256" key="9">
    <source>
        <dbReference type="ARBA" id="ARBA00023204"/>
    </source>
</evidence>
<comment type="subcellular location">
    <subcellularLocation>
        <location evidence="1">Nucleus</location>
    </subcellularLocation>
</comment>
<keyword evidence="8" id="KW-0460">Magnesium</keyword>
<dbReference type="Gene3D" id="1.10.150.20">
    <property type="entry name" value="5' to 3' exonuclease, C-terminal subdomain"/>
    <property type="match status" value="1"/>
</dbReference>
<feature type="region of interest" description="Disordered" evidence="11">
    <location>
        <begin position="501"/>
        <end position="527"/>
    </location>
</feature>
<dbReference type="GO" id="GO:0008270">
    <property type="term" value="F:zinc ion binding"/>
    <property type="evidence" value="ECO:0007669"/>
    <property type="project" value="UniProtKB-KW"/>
</dbReference>